<proteinExistence type="predicted"/>
<feature type="compositionally biased region" description="Acidic residues" evidence="1">
    <location>
        <begin position="106"/>
        <end position="120"/>
    </location>
</feature>
<dbReference type="EMBL" id="VLTO01000117">
    <property type="protein sequence ID" value="KAA0162889.1"/>
    <property type="molecule type" value="Genomic_DNA"/>
</dbReference>
<gene>
    <name evidence="2" type="ORF">FNF27_08003</name>
</gene>
<feature type="compositionally biased region" description="Basic residues" evidence="1">
    <location>
        <begin position="168"/>
        <end position="178"/>
    </location>
</feature>
<name>A0A5A8DD43_CAFRO</name>
<evidence type="ECO:0000256" key="1">
    <source>
        <dbReference type="SAM" id="MobiDB-lite"/>
    </source>
</evidence>
<feature type="region of interest" description="Disordered" evidence="1">
    <location>
        <begin position="52"/>
        <end position="77"/>
    </location>
</feature>
<accession>A0A5A8DD43</accession>
<feature type="compositionally biased region" description="Basic and acidic residues" evidence="1">
    <location>
        <begin position="65"/>
        <end position="77"/>
    </location>
</feature>
<protein>
    <submittedName>
        <fullName evidence="2">Uncharacterized protein</fullName>
    </submittedName>
</protein>
<feature type="compositionally biased region" description="Polar residues" evidence="1">
    <location>
        <begin position="126"/>
        <end position="140"/>
    </location>
</feature>
<sequence>MAAGASSDEAAAVRQGLAALLALGDDRILGGLALPGTDPAAFAAAMLRDDGETANSMASPTKLRFRSDDAGSSRDRLSDAALMDAAEEASLGVSLDQLLAQATAADGDDGDDDDDGDGDGDGTGGETAQTRADGSATSTPGKVLRFHDSPAREAPLTPAHRTQPPLVKSRRSGWRFRH</sequence>
<dbReference type="AlphaFoldDB" id="A0A5A8DD43"/>
<organism evidence="2 3">
    <name type="scientific">Cafeteria roenbergensis</name>
    <name type="common">Marine flagellate</name>
    <dbReference type="NCBI Taxonomy" id="33653"/>
    <lineage>
        <taxon>Eukaryota</taxon>
        <taxon>Sar</taxon>
        <taxon>Stramenopiles</taxon>
        <taxon>Bigyra</taxon>
        <taxon>Opalozoa</taxon>
        <taxon>Bicosoecida</taxon>
        <taxon>Cafeteriaceae</taxon>
        <taxon>Cafeteria</taxon>
    </lineage>
</organism>
<evidence type="ECO:0000313" key="2">
    <source>
        <dbReference type="EMBL" id="KAA0162889.1"/>
    </source>
</evidence>
<dbReference type="Proteomes" id="UP000322899">
    <property type="component" value="Unassembled WGS sequence"/>
</dbReference>
<evidence type="ECO:0000313" key="3">
    <source>
        <dbReference type="Proteomes" id="UP000322899"/>
    </source>
</evidence>
<comment type="caution">
    <text evidence="2">The sequence shown here is derived from an EMBL/GenBank/DDBJ whole genome shotgun (WGS) entry which is preliminary data.</text>
</comment>
<reference evidence="2 3" key="1">
    <citation type="submission" date="2019-07" db="EMBL/GenBank/DDBJ databases">
        <title>Genomes of Cafeteria roenbergensis.</title>
        <authorList>
            <person name="Fischer M.G."/>
            <person name="Hackl T."/>
            <person name="Roman M."/>
        </authorList>
    </citation>
    <scope>NUCLEOTIDE SEQUENCE [LARGE SCALE GENOMIC DNA]</scope>
    <source>
        <strain evidence="2 3">E4-10P</strain>
    </source>
</reference>
<feature type="region of interest" description="Disordered" evidence="1">
    <location>
        <begin position="102"/>
        <end position="178"/>
    </location>
</feature>